<accession>A0A852I7A8</accession>
<keyword evidence="1" id="KW-0863">Zinc-finger</keyword>
<dbReference type="PANTHER" id="PTHR40389:SF3">
    <property type="entry name" value="IGE-BINDING PROTEIN"/>
    <property type="match status" value="1"/>
</dbReference>
<feature type="domain" description="CCHC-type" evidence="2">
    <location>
        <begin position="18"/>
        <end position="32"/>
    </location>
</feature>
<feature type="non-terminal residue" evidence="3">
    <location>
        <position position="105"/>
    </location>
</feature>
<reference evidence="3" key="1">
    <citation type="submission" date="2020-02" db="EMBL/GenBank/DDBJ databases">
        <title>Bird 10,000 Genomes (B10K) Project - Family phase.</title>
        <authorList>
            <person name="Zhang G."/>
        </authorList>
    </citation>
    <scope>NUCLEOTIDE SEQUENCE</scope>
    <source>
        <strain evidence="3">B10K-DU-002-40</strain>
        <tissue evidence="3">Muscle</tissue>
    </source>
</reference>
<dbReference type="InterPro" id="IPR036875">
    <property type="entry name" value="Znf_CCHC_sf"/>
</dbReference>
<dbReference type="Proteomes" id="UP000653383">
    <property type="component" value="Unassembled WGS sequence"/>
</dbReference>
<protein>
    <submittedName>
        <fullName evidence="3">GAK5 protein</fullName>
    </submittedName>
</protein>
<name>A0A852I7A8_9PASS</name>
<proteinExistence type="predicted"/>
<sequence length="105" mass="11761">MAAAFADIRGPSRAAEVCFGCGKPGHLKRDCPALKEEKPKFIVVCSQCRRGQHFFNQCHSKYDSKGHQRQGNQNWSAEWPCGQTQMPLQMLTPQVPNRGSPQVYA</sequence>
<comment type="caution">
    <text evidence="3">The sequence shown here is derived from an EMBL/GenBank/DDBJ whole genome shotgun (WGS) entry which is preliminary data.</text>
</comment>
<dbReference type="AlphaFoldDB" id="A0A852I7A8"/>
<dbReference type="SMART" id="SM00343">
    <property type="entry name" value="ZnF_C2HC"/>
    <property type="match status" value="2"/>
</dbReference>
<evidence type="ECO:0000313" key="4">
    <source>
        <dbReference type="Proteomes" id="UP000653383"/>
    </source>
</evidence>
<keyword evidence="1" id="KW-0479">Metal-binding</keyword>
<dbReference type="SUPFAM" id="SSF57756">
    <property type="entry name" value="Retrovirus zinc finger-like domains"/>
    <property type="match status" value="1"/>
</dbReference>
<dbReference type="PANTHER" id="PTHR40389">
    <property type="entry name" value="ENDOGENOUS RETROVIRUS GROUP K MEMBER 24 GAG POLYPROTEIN-RELATED"/>
    <property type="match status" value="1"/>
</dbReference>
<evidence type="ECO:0000259" key="2">
    <source>
        <dbReference type="PROSITE" id="PS50158"/>
    </source>
</evidence>
<organism evidence="3 4">
    <name type="scientific">Nicator chloris</name>
    <dbReference type="NCBI Taxonomy" id="237433"/>
    <lineage>
        <taxon>Eukaryota</taxon>
        <taxon>Metazoa</taxon>
        <taxon>Chordata</taxon>
        <taxon>Craniata</taxon>
        <taxon>Vertebrata</taxon>
        <taxon>Euteleostomi</taxon>
        <taxon>Archelosauria</taxon>
        <taxon>Archosauria</taxon>
        <taxon>Dinosauria</taxon>
        <taxon>Saurischia</taxon>
        <taxon>Theropoda</taxon>
        <taxon>Coelurosauria</taxon>
        <taxon>Aves</taxon>
        <taxon>Neognathae</taxon>
        <taxon>Neoaves</taxon>
        <taxon>Telluraves</taxon>
        <taxon>Australaves</taxon>
        <taxon>Passeriformes</taxon>
        <taxon>Sylvioidea</taxon>
        <taxon>Pycnonotidae</taxon>
        <taxon>Nicator</taxon>
    </lineage>
</organism>
<dbReference type="OrthoDB" id="9386882at2759"/>
<feature type="non-terminal residue" evidence="3">
    <location>
        <position position="1"/>
    </location>
</feature>
<dbReference type="EMBL" id="WAAE01025871">
    <property type="protein sequence ID" value="NXX36844.1"/>
    <property type="molecule type" value="Genomic_DNA"/>
</dbReference>
<dbReference type="InterPro" id="IPR001878">
    <property type="entry name" value="Znf_CCHC"/>
</dbReference>
<dbReference type="Pfam" id="PF00098">
    <property type="entry name" value="zf-CCHC"/>
    <property type="match status" value="1"/>
</dbReference>
<dbReference type="PROSITE" id="PS50158">
    <property type="entry name" value="ZF_CCHC"/>
    <property type="match status" value="1"/>
</dbReference>
<evidence type="ECO:0000313" key="3">
    <source>
        <dbReference type="EMBL" id="NXX36844.1"/>
    </source>
</evidence>
<keyword evidence="1" id="KW-0862">Zinc</keyword>
<dbReference type="GO" id="GO:0003676">
    <property type="term" value="F:nucleic acid binding"/>
    <property type="evidence" value="ECO:0007669"/>
    <property type="project" value="InterPro"/>
</dbReference>
<evidence type="ECO:0000256" key="1">
    <source>
        <dbReference type="PROSITE-ProRule" id="PRU00047"/>
    </source>
</evidence>
<keyword evidence="4" id="KW-1185">Reference proteome</keyword>
<dbReference type="Gene3D" id="4.10.60.10">
    <property type="entry name" value="Zinc finger, CCHC-type"/>
    <property type="match status" value="1"/>
</dbReference>
<dbReference type="GO" id="GO:0008270">
    <property type="term" value="F:zinc ion binding"/>
    <property type="evidence" value="ECO:0007669"/>
    <property type="project" value="UniProtKB-KW"/>
</dbReference>
<gene>
    <name evidence="3" type="primary">Ervk5_1</name>
    <name evidence="3" type="ORF">NICCHL_R14841</name>
</gene>
<dbReference type="InterPro" id="IPR050195">
    <property type="entry name" value="Primate_lentivir_Gag_pol-like"/>
</dbReference>